<accession>A0ACC3BAK6</accession>
<protein>
    <submittedName>
        <fullName evidence="1">Uncharacterized protein</fullName>
    </submittedName>
</protein>
<keyword evidence="2" id="KW-1185">Reference proteome</keyword>
<dbReference type="Proteomes" id="UP001177260">
    <property type="component" value="Unassembled WGS sequence"/>
</dbReference>
<evidence type="ECO:0000313" key="1">
    <source>
        <dbReference type="EMBL" id="KAK1147474.1"/>
    </source>
</evidence>
<comment type="caution">
    <text evidence="1">The sequence shown here is derived from an EMBL/GenBank/DDBJ whole genome shotgun (WGS) entry which is preliminary data.</text>
</comment>
<sequence length="392" mass="44657">MARWVLMFTAIGPHVIHRDELIDEVITRLQFFHLVRVRGTPASGKTTIVHLLANKLLERDPETPLYILYGWDQDEVQGAEGWDKYLEQKTGVDGRSWLGKQGYLLIDEAQQSYWDSGLWATLFKAVEPAVSLPYIVLFTSYGSPTRGFSGFERKHMPTPMVFAADQQISLWPDANIEPPWRPIGLLLDEDEAIEVVERYAPCFIPNCAPILTQDLKRGLFKSSNGHIGLITSLVQALRGLPPLAILQFPTITSVLKEAVVHDGLYRSSFRNKSEELQEALHNILANGWLHAENAGADEQFKFASQIHRWYCQCIFSEKHPDNQLNYVTPLELTLDAIRRFQPCQLAQASRSLAEFKDHLYHVVFSEQYRKVTVIDASDLCEVDTFVLMENTN</sequence>
<dbReference type="EMBL" id="JAOPJF010000012">
    <property type="protein sequence ID" value="KAK1147474.1"/>
    <property type="molecule type" value="Genomic_DNA"/>
</dbReference>
<organism evidence="1 2">
    <name type="scientific">Aspergillus melleus</name>
    <dbReference type="NCBI Taxonomy" id="138277"/>
    <lineage>
        <taxon>Eukaryota</taxon>
        <taxon>Fungi</taxon>
        <taxon>Dikarya</taxon>
        <taxon>Ascomycota</taxon>
        <taxon>Pezizomycotina</taxon>
        <taxon>Eurotiomycetes</taxon>
        <taxon>Eurotiomycetidae</taxon>
        <taxon>Eurotiales</taxon>
        <taxon>Aspergillaceae</taxon>
        <taxon>Aspergillus</taxon>
        <taxon>Aspergillus subgen. Circumdati</taxon>
    </lineage>
</organism>
<evidence type="ECO:0000313" key="2">
    <source>
        <dbReference type="Proteomes" id="UP001177260"/>
    </source>
</evidence>
<gene>
    <name evidence="1" type="ORF">N8T08_001556</name>
</gene>
<proteinExistence type="predicted"/>
<name>A0ACC3BAK6_9EURO</name>
<reference evidence="1 2" key="1">
    <citation type="journal article" date="2023" name="ACS Omega">
        <title>Identification of the Neoaspergillic Acid Biosynthesis Gene Cluster by Establishing an In Vitro CRISPR-Ribonucleoprotein Genetic System in Aspergillus melleus.</title>
        <authorList>
            <person name="Yuan B."/>
            <person name="Grau M.F."/>
            <person name="Murata R.M."/>
            <person name="Torok T."/>
            <person name="Venkateswaran K."/>
            <person name="Stajich J.E."/>
            <person name="Wang C.C.C."/>
        </authorList>
    </citation>
    <scope>NUCLEOTIDE SEQUENCE [LARGE SCALE GENOMIC DNA]</scope>
    <source>
        <strain evidence="1 2">IMV 1140</strain>
    </source>
</reference>